<name>A0A0E9MR77_9SPHN</name>
<evidence type="ECO:0000313" key="3">
    <source>
        <dbReference type="EMBL" id="GAO39926.1"/>
    </source>
</evidence>
<comment type="caution">
    <text evidence="3">The sequence shown here is derived from an EMBL/GenBank/DDBJ whole genome shotgun (WGS) entry which is preliminary data.</text>
</comment>
<dbReference type="RefSeq" id="WP_169746386.1">
    <property type="nucleotide sequence ID" value="NZ_BBWU01000040.1"/>
</dbReference>
<organism evidence="3 4">
    <name type="scientific">Sphingomonas changbaiensis NBRC 104936</name>
    <dbReference type="NCBI Taxonomy" id="1219043"/>
    <lineage>
        <taxon>Bacteria</taxon>
        <taxon>Pseudomonadati</taxon>
        <taxon>Pseudomonadota</taxon>
        <taxon>Alphaproteobacteria</taxon>
        <taxon>Sphingomonadales</taxon>
        <taxon>Sphingomonadaceae</taxon>
        <taxon>Sphingomonas</taxon>
    </lineage>
</organism>
<keyword evidence="2" id="KW-1133">Transmembrane helix</keyword>
<gene>
    <name evidence="3" type="ORF">SCH01S_40_00220</name>
</gene>
<evidence type="ECO:0000256" key="2">
    <source>
        <dbReference type="SAM" id="Phobius"/>
    </source>
</evidence>
<feature type="region of interest" description="Disordered" evidence="1">
    <location>
        <begin position="31"/>
        <end position="63"/>
    </location>
</feature>
<dbReference type="EMBL" id="BBWU01000040">
    <property type="protein sequence ID" value="GAO39926.1"/>
    <property type="molecule type" value="Genomic_DNA"/>
</dbReference>
<reference evidence="3 4" key="1">
    <citation type="submission" date="2015-04" db="EMBL/GenBank/DDBJ databases">
        <title>Whole genome shotgun sequence of Sphingomonas changbaiensis NBRC 104936.</title>
        <authorList>
            <person name="Katano-Makiyama Y."/>
            <person name="Hosoyama A."/>
            <person name="Hashimoto M."/>
            <person name="Noguchi M."/>
            <person name="Tsuchikane K."/>
            <person name="Ohji S."/>
            <person name="Yamazoe A."/>
            <person name="Ichikawa N."/>
            <person name="Kimura A."/>
            <person name="Fujita N."/>
        </authorList>
    </citation>
    <scope>NUCLEOTIDE SEQUENCE [LARGE SCALE GENOMIC DNA]</scope>
    <source>
        <strain evidence="3 4">NBRC 104936</strain>
    </source>
</reference>
<proteinExistence type="predicted"/>
<keyword evidence="2" id="KW-0472">Membrane</keyword>
<feature type="transmembrane region" description="Helical" evidence="2">
    <location>
        <begin position="6"/>
        <end position="25"/>
    </location>
</feature>
<evidence type="ECO:0000256" key="1">
    <source>
        <dbReference type="SAM" id="MobiDB-lite"/>
    </source>
</evidence>
<dbReference type="STRING" id="1219043.SCH01S_40_00220"/>
<evidence type="ECO:0000313" key="4">
    <source>
        <dbReference type="Proteomes" id="UP000033202"/>
    </source>
</evidence>
<sequence>MNRVSMILLLLGVIAFIVVLVSSIVRNRKRDTPADMARTERGTHQLYEREDAAEHAREDRVER</sequence>
<keyword evidence="4" id="KW-1185">Reference proteome</keyword>
<dbReference type="AlphaFoldDB" id="A0A0E9MR77"/>
<accession>A0A0E9MR77</accession>
<dbReference type="Proteomes" id="UP000033202">
    <property type="component" value="Unassembled WGS sequence"/>
</dbReference>
<protein>
    <submittedName>
        <fullName evidence="3">Uncharacterized protein</fullName>
    </submittedName>
</protein>
<keyword evidence="2" id="KW-0812">Transmembrane</keyword>